<reference evidence="2 3" key="1">
    <citation type="submission" date="2020-07" db="EMBL/GenBank/DDBJ databases">
        <title>Sequencing the genomes of 1000 actinobacteria strains.</title>
        <authorList>
            <person name="Klenk H.-P."/>
        </authorList>
    </citation>
    <scope>NUCLEOTIDE SEQUENCE [LARGE SCALE GENOMIC DNA]</scope>
    <source>
        <strain evidence="2 3">DSM 45975</strain>
    </source>
</reference>
<evidence type="ECO:0000313" key="2">
    <source>
        <dbReference type="EMBL" id="MBA8825350.1"/>
    </source>
</evidence>
<gene>
    <name evidence="2" type="ORF">FHX42_002701</name>
</gene>
<feature type="transmembrane region" description="Helical" evidence="1">
    <location>
        <begin position="58"/>
        <end position="82"/>
    </location>
</feature>
<name>A0A839DWU2_9PSEU</name>
<feature type="transmembrane region" description="Helical" evidence="1">
    <location>
        <begin position="94"/>
        <end position="116"/>
    </location>
</feature>
<keyword evidence="1" id="KW-0812">Transmembrane</keyword>
<protein>
    <submittedName>
        <fullName evidence="2">Uncharacterized protein</fullName>
    </submittedName>
</protein>
<organism evidence="2 3">
    <name type="scientific">Halosaccharopolyspora lacisalsi</name>
    <dbReference type="NCBI Taxonomy" id="1000566"/>
    <lineage>
        <taxon>Bacteria</taxon>
        <taxon>Bacillati</taxon>
        <taxon>Actinomycetota</taxon>
        <taxon>Actinomycetes</taxon>
        <taxon>Pseudonocardiales</taxon>
        <taxon>Pseudonocardiaceae</taxon>
        <taxon>Halosaccharopolyspora</taxon>
    </lineage>
</organism>
<dbReference type="AlphaFoldDB" id="A0A839DWU2"/>
<keyword evidence="1" id="KW-1133">Transmembrane helix</keyword>
<evidence type="ECO:0000256" key="1">
    <source>
        <dbReference type="SAM" id="Phobius"/>
    </source>
</evidence>
<sequence>MPTQRQALAWLLTPLLAFSTTLAGVLVLFYGQSELVPALAGGVGALCRTPDCVLGLGLMLIAGGFLVLCASVVAGTVVGLVHREQSEARAAVRRGLFVALWCVLAYLVGSVVVSVVV</sequence>
<dbReference type="EMBL" id="JACGWZ010000003">
    <property type="protein sequence ID" value="MBA8825350.1"/>
    <property type="molecule type" value="Genomic_DNA"/>
</dbReference>
<keyword evidence="1" id="KW-0472">Membrane</keyword>
<keyword evidence="3" id="KW-1185">Reference proteome</keyword>
<proteinExistence type="predicted"/>
<evidence type="ECO:0000313" key="3">
    <source>
        <dbReference type="Proteomes" id="UP000569329"/>
    </source>
</evidence>
<dbReference type="RefSeq" id="WP_182544547.1">
    <property type="nucleotide sequence ID" value="NZ_JACGWZ010000003.1"/>
</dbReference>
<comment type="caution">
    <text evidence="2">The sequence shown here is derived from an EMBL/GenBank/DDBJ whole genome shotgun (WGS) entry which is preliminary data.</text>
</comment>
<accession>A0A839DWU2</accession>
<dbReference type="Proteomes" id="UP000569329">
    <property type="component" value="Unassembled WGS sequence"/>
</dbReference>